<accession>A0ABT1P0K9</accession>
<sequence length="2192" mass="227036">MKGSLSAVVVSLFVFLAPMILVAQENQVVVSNDIYIGVKDATYDHLDVVVDGAAVTIDGSHSFSSLTLRNGALLRHSLGAGEALEVLVPGVVEVDSTSKIDVSALGKLPESQNCNSCGGAHASFGGGRSQQPYGSHKQPLEFGSGGKHAVDGVNGTRGGGRFRLKADKLILDGSILANGESKTGYGDGGYTGGGAGGSIFLEISDIEGEGNISANGGSGNGAYSNGGSGGRVAVYYETGLEFDFYEKISSKGGSGKVNGGPGTVFLHDGAVAWLNLRNANGEFGNLKYWQIEQGSPGVRSSSPSPALAEGAYYLYGGVNNPESIFSQNVSLTRDGFSQSDIDAGRLMLAADWLQSSYHGLDQGELIFRFRNISGDLISEVSSGLTAAEAYQWERKKFSTHVPEGATSVDLVVRSLRKNGNNNDAYFDKIQLKAHLQGFDSINSPNHGGLLLVDNRTPNSNSEPHILPDITEAYVQLRDSALEIPGGANLSQTFIRGNNNASVTFNGSISTGGHDFVVDGFRLTATGVHDFSSLFAVVNRGIVTSPAASENSIPLSISAANIFISSNSSVNVSGKGKLPLSGSHYKSGGSYGGLGGKDPSSGATNAIFGDFKAPIDFGVGGYGPDAASSGTRGGGAIKLVADNRFEVYGDILSYGNYAYGIGGASGGSIWIEAGELIGSASTTIEADGGWGYNAASGGGGRVAIYYDSIAGFETRSKVFARSGWAYSNPTALGSPGTVYIYDRTLPENNGQLQISNHNVSTPYGPYILSGHIDTPLQFNNVKVVIEDGAHLDAVIKGGGDYRYTYVTAEGDFTVANSELLVDGLTLELAQDYSFESITVKNKGKITTPVASEVFASGITLNATDFYISSNSFIDVSFKGNGPGSGEHWKSGGSYGGLGGKDPSSGATNAIFGDFKAPIDFGVGGYGPDAASSGTRGGGAIKLVADNRFEVYGDILSYGNYAYGIGGASGGSIWIEAGELIGSASTTIEADGGWGYNAASGGGGRVAIYYDSIAGFETRSKVFARSGWAYSNPTALGSPGTVYIYDRTLPENNGQLQISNHNVSTPYGPYILSGHIDTPLQFNNVKVVIEDGAHLGAEIKGGGDYRYTYVTAEGDFTVLNSEFVVDGLTWELGQDYAFESITLQNSGKITTPVASDTFTSGITLIANDFYISSDSYIDVTGKGHTSVDGQYWKSGGSYGGLGGRDPLTGGTNTVFGSVENPIDFGVGGYGPDESASGTRGGGAIKLVANKRFELYGDILSNGSQAHLKGGGSGGSIWIEARELVGGSSTLISAEGGDGNSSATGGGGRIAVYFDSLSGFDPASKVLARSGSSWGAVTAYGGPGSVYLYDRSLPSNNGLLQVANYNSSSTYEPYRLVGNIDGPLYLSNVRVQIEEGVHFNAPISGAGYNSAYLVAEGDFTVSNNELVVDGVTLELGQDYAFESIAVQNSGKITTPIASDTYTSGITLNAKDFYISSNSYIDVTGKGHASVDGQYWKSGGSYGGLGGRDPSTGGTNTVFGSIENPTNFGVGGYGVDESASGTRGGGAIKLVASNRFEVYGDILSNGSQGYLKGGGSGGSIWIEARELVGSNSTLISAEGGDGHSSATGGGGRIAVYFDSLSGFDPVSKVLARSGSSWGAVTAYGGPGSVYLYDRSLPSNNGLLQIANYNSSSTYEPYRLVGNIDSPLYLSNARVQIEEGVHFNAPISGAGRNSAYVVSEGDFTVTNNDFVVDGLTWELGQDYTFESITVQNDGRITTPSASDIFTSGITLSAKDFYISSNSYVDVSGKGFLPSENVGYKSGGSYGGLGGVVSGSVTNAIYGSAVAPTDFGMGGRYQDDSQNGHRGGGAIRLVADRLEHYGYIYANGAGHTNYKGAGAGGSIWLEIGELVAGSAGYIHANGGYGRYAGAGGGGRIAIYYESIEGLNLGRVQANAGGYNTSGASAEHGSVHIAEITAPPRVREVSPSGYHSASIDSTIVQFSIGIDHATLDTSDFELVDNTGGAIAVTSVTSLDDIRYQVDFSETLIEGAYTLSVGPDIFGTNGLGMDQDQDGIELEPIDDKYSTQIVIDLTEPETLSLDQPLAPAVIASSNRRVTLSGSREDNTAILVDGNEIVANGSGNWSGTYYLPEGDSTVSVVARDLSGNKSDPVTLIFNVDSKAPSITGANPSGSQNVAPPFITVVVTEEGSGIDLDTSTLV</sequence>
<dbReference type="PANTHER" id="PTHR31513:SF2">
    <property type="entry name" value="MRAZ"/>
    <property type="match status" value="1"/>
</dbReference>
<name>A0ABT1P0K9_9GAMM</name>
<dbReference type="EMBL" id="JACASI010000025">
    <property type="protein sequence ID" value="MCQ3829662.1"/>
    <property type="molecule type" value="Genomic_DNA"/>
</dbReference>
<evidence type="ECO:0000313" key="2">
    <source>
        <dbReference type="Proteomes" id="UP001205566"/>
    </source>
</evidence>
<feature type="non-terminal residue" evidence="1">
    <location>
        <position position="2192"/>
    </location>
</feature>
<dbReference type="Proteomes" id="UP001205566">
    <property type="component" value="Unassembled WGS sequence"/>
</dbReference>
<proteinExistence type="predicted"/>
<comment type="caution">
    <text evidence="1">The sequence shown here is derived from an EMBL/GenBank/DDBJ whole genome shotgun (WGS) entry which is preliminary data.</text>
</comment>
<evidence type="ECO:0000313" key="1">
    <source>
        <dbReference type="EMBL" id="MCQ3829662.1"/>
    </source>
</evidence>
<keyword evidence="2" id="KW-1185">Reference proteome</keyword>
<protein>
    <submittedName>
        <fullName evidence="1">Uncharacterized protein</fullName>
    </submittedName>
</protein>
<gene>
    <name evidence="1" type="ORF">HXX02_09405</name>
</gene>
<dbReference type="PANTHER" id="PTHR31513">
    <property type="entry name" value="EPHRIN TYPE-B RECEPTOR"/>
    <property type="match status" value="1"/>
</dbReference>
<organism evidence="1 2">
    <name type="scientific">Microbulbifer elongatus</name>
    <dbReference type="NCBI Taxonomy" id="86173"/>
    <lineage>
        <taxon>Bacteria</taxon>
        <taxon>Pseudomonadati</taxon>
        <taxon>Pseudomonadota</taxon>
        <taxon>Gammaproteobacteria</taxon>
        <taxon>Cellvibrionales</taxon>
        <taxon>Microbulbiferaceae</taxon>
        <taxon>Microbulbifer</taxon>
    </lineage>
</organism>
<dbReference type="Gene3D" id="2.60.40.10">
    <property type="entry name" value="Immunoglobulins"/>
    <property type="match status" value="1"/>
</dbReference>
<reference evidence="1" key="1">
    <citation type="thesis" date="2020" institute="Technische Universitat Dresden" country="Dresden, Germany">
        <title>The Agarolytic System of Microbulbifer elongatus PORT2, Isolated from Batu Karas, Pangandaran West Java Indonesia.</title>
        <authorList>
            <person name="Anggraeni S.R."/>
        </authorList>
    </citation>
    <scope>NUCLEOTIDE SEQUENCE</scope>
    <source>
        <strain evidence="1">PORT2</strain>
    </source>
</reference>
<dbReference type="InterPro" id="IPR013783">
    <property type="entry name" value="Ig-like_fold"/>
</dbReference>